<feature type="non-terminal residue" evidence="1">
    <location>
        <position position="1"/>
    </location>
</feature>
<evidence type="ECO:0000313" key="1">
    <source>
        <dbReference type="EMBL" id="KKM14750.1"/>
    </source>
</evidence>
<dbReference type="EMBL" id="LAZR01015075">
    <property type="protein sequence ID" value="KKM14750.1"/>
    <property type="molecule type" value="Genomic_DNA"/>
</dbReference>
<accession>A0A0F9KHF6</accession>
<evidence type="ECO:0008006" key="2">
    <source>
        <dbReference type="Google" id="ProtNLM"/>
    </source>
</evidence>
<organism evidence="1">
    <name type="scientific">marine sediment metagenome</name>
    <dbReference type="NCBI Taxonomy" id="412755"/>
    <lineage>
        <taxon>unclassified sequences</taxon>
        <taxon>metagenomes</taxon>
        <taxon>ecological metagenomes</taxon>
    </lineage>
</organism>
<comment type="caution">
    <text evidence="1">The sequence shown here is derived from an EMBL/GenBank/DDBJ whole genome shotgun (WGS) entry which is preliminary data.</text>
</comment>
<sequence length="66" mass="7627">YDDLSCLAVFDFHHLSLGNKIIKKGRMFSEFHKEVIDKEVIKEIEGCVLLCANCHRKIHFGGSNEY</sequence>
<reference evidence="1" key="1">
    <citation type="journal article" date="2015" name="Nature">
        <title>Complex archaea that bridge the gap between prokaryotes and eukaryotes.</title>
        <authorList>
            <person name="Spang A."/>
            <person name="Saw J.H."/>
            <person name="Jorgensen S.L."/>
            <person name="Zaremba-Niedzwiedzka K."/>
            <person name="Martijn J."/>
            <person name="Lind A.E."/>
            <person name="van Eijk R."/>
            <person name="Schleper C."/>
            <person name="Guy L."/>
            <person name="Ettema T.J."/>
        </authorList>
    </citation>
    <scope>NUCLEOTIDE SEQUENCE</scope>
</reference>
<protein>
    <recommendedName>
        <fullName evidence="2">HNH domain-containing protein</fullName>
    </recommendedName>
</protein>
<gene>
    <name evidence="1" type="ORF">LCGC14_1702980</name>
</gene>
<proteinExistence type="predicted"/>
<dbReference type="AlphaFoldDB" id="A0A0F9KHF6"/>
<name>A0A0F9KHF6_9ZZZZ</name>